<feature type="region of interest" description="Disordered" evidence="3">
    <location>
        <begin position="423"/>
        <end position="490"/>
    </location>
</feature>
<feature type="compositionally biased region" description="Basic and acidic residues" evidence="3">
    <location>
        <begin position="423"/>
        <end position="433"/>
    </location>
</feature>
<feature type="domain" description="PUM-HD" evidence="4">
    <location>
        <begin position="84"/>
        <end position="442"/>
    </location>
</feature>
<dbReference type="SUPFAM" id="SSF48371">
    <property type="entry name" value="ARM repeat"/>
    <property type="match status" value="1"/>
</dbReference>
<evidence type="ECO:0000256" key="1">
    <source>
        <dbReference type="ARBA" id="ARBA00022737"/>
    </source>
</evidence>
<protein>
    <submittedName>
        <fullName evidence="5">Pumilio-like protein 24</fullName>
    </submittedName>
</protein>
<dbReference type="InterPro" id="IPR040059">
    <property type="entry name" value="PUM3"/>
</dbReference>
<dbReference type="PROSITE" id="PS50303">
    <property type="entry name" value="PUM_HD"/>
    <property type="match status" value="1"/>
</dbReference>
<comment type="caution">
    <text evidence="5">The sequence shown here is derived from an EMBL/GenBank/DDBJ whole genome shotgun (WGS) entry which is preliminary data.</text>
</comment>
<feature type="compositionally biased region" description="Acidic residues" evidence="3">
    <location>
        <begin position="567"/>
        <end position="576"/>
    </location>
</feature>
<dbReference type="PANTHER" id="PTHR13389:SF0">
    <property type="entry name" value="PUMILIO HOMOLOG 3"/>
    <property type="match status" value="1"/>
</dbReference>
<dbReference type="SMART" id="SM00025">
    <property type="entry name" value="Pumilio"/>
    <property type="match status" value="4"/>
</dbReference>
<feature type="repeat" description="Pumilio" evidence="2">
    <location>
        <begin position="148"/>
        <end position="183"/>
    </location>
</feature>
<dbReference type="InterPro" id="IPR001313">
    <property type="entry name" value="Pumilio_RNA-bd_rpt"/>
</dbReference>
<dbReference type="GO" id="GO:0006417">
    <property type="term" value="P:regulation of translation"/>
    <property type="evidence" value="ECO:0007669"/>
    <property type="project" value="TreeGrafter"/>
</dbReference>
<feature type="repeat" description="Pumilio" evidence="2">
    <location>
        <begin position="112"/>
        <end position="147"/>
    </location>
</feature>
<dbReference type="EMBL" id="LHPG02000001">
    <property type="protein sequence ID" value="PRW61613.1"/>
    <property type="molecule type" value="Genomic_DNA"/>
</dbReference>
<feature type="compositionally biased region" description="Acidic residues" evidence="3">
    <location>
        <begin position="444"/>
        <end position="465"/>
    </location>
</feature>
<evidence type="ECO:0000256" key="3">
    <source>
        <dbReference type="SAM" id="MobiDB-lite"/>
    </source>
</evidence>
<gene>
    <name evidence="5" type="ORF">C2E21_0616</name>
</gene>
<reference evidence="5 6" key="1">
    <citation type="journal article" date="2018" name="Plant J.">
        <title>Genome sequences of Chlorella sorokiniana UTEX 1602 and Micractinium conductrix SAG 241.80: implications to maltose excretion by a green alga.</title>
        <authorList>
            <person name="Arriola M.B."/>
            <person name="Velmurugan N."/>
            <person name="Zhang Y."/>
            <person name="Plunkett M.H."/>
            <person name="Hondzo H."/>
            <person name="Barney B.M."/>
        </authorList>
    </citation>
    <scope>NUCLEOTIDE SEQUENCE [LARGE SCALE GENOMIC DNA]</scope>
    <source>
        <strain evidence="6">UTEX 1602</strain>
    </source>
</reference>
<keyword evidence="1" id="KW-0677">Repeat</keyword>
<evidence type="ECO:0000313" key="6">
    <source>
        <dbReference type="Proteomes" id="UP000239899"/>
    </source>
</evidence>
<feature type="compositionally biased region" description="Basic and acidic residues" evidence="3">
    <location>
        <begin position="479"/>
        <end position="490"/>
    </location>
</feature>
<proteinExistence type="predicted"/>
<dbReference type="PROSITE" id="PS50302">
    <property type="entry name" value="PUM"/>
    <property type="match status" value="2"/>
</dbReference>
<evidence type="ECO:0000256" key="2">
    <source>
        <dbReference type="PROSITE-ProRule" id="PRU00317"/>
    </source>
</evidence>
<dbReference type="Gene3D" id="1.25.10.10">
    <property type="entry name" value="Leucine-rich Repeat Variant"/>
    <property type="match status" value="1"/>
</dbReference>
<feature type="compositionally biased region" description="Basic and acidic residues" evidence="3">
    <location>
        <begin position="54"/>
        <end position="70"/>
    </location>
</feature>
<dbReference type="OrthoDB" id="497380at2759"/>
<feature type="compositionally biased region" description="Low complexity" evidence="3">
    <location>
        <begin position="687"/>
        <end position="717"/>
    </location>
</feature>
<dbReference type="GO" id="GO:0003729">
    <property type="term" value="F:mRNA binding"/>
    <property type="evidence" value="ECO:0007669"/>
    <property type="project" value="TreeGrafter"/>
</dbReference>
<dbReference type="Pfam" id="PF00806">
    <property type="entry name" value="PUF"/>
    <property type="match status" value="2"/>
</dbReference>
<evidence type="ECO:0000313" key="5">
    <source>
        <dbReference type="EMBL" id="PRW61613.1"/>
    </source>
</evidence>
<dbReference type="InterPro" id="IPR033133">
    <property type="entry name" value="PUM-HD"/>
</dbReference>
<feature type="region of interest" description="Disordered" evidence="3">
    <location>
        <begin position="1"/>
        <end position="72"/>
    </location>
</feature>
<evidence type="ECO:0000259" key="4">
    <source>
        <dbReference type="PROSITE" id="PS50303"/>
    </source>
</evidence>
<accession>A0A2P6U5M2</accession>
<dbReference type="PANTHER" id="PTHR13389">
    <property type="entry name" value="PUMILIO HOMOLOG 3"/>
    <property type="match status" value="1"/>
</dbReference>
<dbReference type="GO" id="GO:0005730">
    <property type="term" value="C:nucleolus"/>
    <property type="evidence" value="ECO:0007669"/>
    <property type="project" value="TreeGrafter"/>
</dbReference>
<feature type="region of interest" description="Disordered" evidence="3">
    <location>
        <begin position="563"/>
        <end position="582"/>
    </location>
</feature>
<dbReference type="Proteomes" id="UP000239899">
    <property type="component" value="Unassembled WGS sequence"/>
</dbReference>
<feature type="region of interest" description="Disordered" evidence="3">
    <location>
        <begin position="676"/>
        <end position="725"/>
    </location>
</feature>
<sequence length="725" mass="77205">MARPQGGKRPAPDRAGASPAKRHKGAGGGARPAYAAKGGKPGGKPGAKPGAKPHVPEKLNRKERKELDRARKARKHKNFNLIQEVVLLWEEARRQDITAEKRSKLVSAIMGKIQGRIAELAGSHSASRVIQTCAKHGTPAERATILKELEPKLLELSKSPYGHFVVTKLVSLAPKEQLPGLLKAFRGHLGELLRHPAGNHVVDDLYAVADARQRNLMAAEFYGKEYVLFEGGTLNNAEGAPAHLAELMARVDGAKQRSIIQHMSKDLIPIMEKGLVDCPLVHRLLAEFMEFSPASVVADAAENLSGDPLLHMVHTKDGAKAACMTLAYGTAKDRKKALKCMKGHVGAMARDEWGHLALITALSVVDDTTLLRKSIVVELQKDLAELAEHKYGYRVLAQLLHPWCGRYLPPQLAAVARPPSKEYSAEAMRRPQHEVVAAAKAAAEEEEEEQQGADGAAESDDDEEGGAGGRATSGPLGLSKKDPDVRRKELMGGGAPASLAAALCALCAQQAGQLVRSQHGSDILVEVCRGGESGLLLECLGEGAQEQLAAVHDALVAAVAGSGEAAAADDDDEEEGAQQQQQEPVLSHFFGSRALRRLVLASSDGGAAGEAAAAFAGKLWRGALAGQCKQWVDTHAAKVIAAVLHCGDAATKQAAAKELKPLVKGCSLDEWADRLTSKKGEGKQHGKQQQGKKQAGKQQQQAAKQPGKQQAAQQQPSAKKRKQKA</sequence>
<dbReference type="AlphaFoldDB" id="A0A2P6U5M2"/>
<dbReference type="STRING" id="3076.A0A2P6U5M2"/>
<organism evidence="5 6">
    <name type="scientific">Chlorella sorokiniana</name>
    <name type="common">Freshwater green alga</name>
    <dbReference type="NCBI Taxonomy" id="3076"/>
    <lineage>
        <taxon>Eukaryota</taxon>
        <taxon>Viridiplantae</taxon>
        <taxon>Chlorophyta</taxon>
        <taxon>core chlorophytes</taxon>
        <taxon>Trebouxiophyceae</taxon>
        <taxon>Chlorellales</taxon>
        <taxon>Chlorellaceae</taxon>
        <taxon>Chlorella clade</taxon>
        <taxon>Chlorella</taxon>
    </lineage>
</organism>
<dbReference type="InterPro" id="IPR016024">
    <property type="entry name" value="ARM-type_fold"/>
</dbReference>
<dbReference type="InterPro" id="IPR011989">
    <property type="entry name" value="ARM-like"/>
</dbReference>
<name>A0A2P6U5M2_CHLSO</name>
<keyword evidence="6" id="KW-1185">Reference proteome</keyword>